<organism evidence="8 9">
    <name type="scientific">Candidatus Woykebacteria bacterium RBG_13_40_15</name>
    <dbReference type="NCBI Taxonomy" id="1802593"/>
    <lineage>
        <taxon>Bacteria</taxon>
        <taxon>Candidatus Woykeibacteriota</taxon>
    </lineage>
</organism>
<feature type="transmembrane region" description="Helical" evidence="6">
    <location>
        <begin position="237"/>
        <end position="260"/>
    </location>
</feature>
<evidence type="ECO:0000256" key="1">
    <source>
        <dbReference type="ARBA" id="ARBA00004651"/>
    </source>
</evidence>
<keyword evidence="2" id="KW-1003">Cell membrane</keyword>
<evidence type="ECO:0000256" key="2">
    <source>
        <dbReference type="ARBA" id="ARBA00022475"/>
    </source>
</evidence>
<evidence type="ECO:0000313" key="8">
    <source>
        <dbReference type="EMBL" id="OGY23185.1"/>
    </source>
</evidence>
<reference evidence="8 9" key="1">
    <citation type="journal article" date="2016" name="Nat. Commun.">
        <title>Thousands of microbial genomes shed light on interconnected biogeochemical processes in an aquifer system.</title>
        <authorList>
            <person name="Anantharaman K."/>
            <person name="Brown C.T."/>
            <person name="Hug L.A."/>
            <person name="Sharon I."/>
            <person name="Castelle C.J."/>
            <person name="Probst A.J."/>
            <person name="Thomas B.C."/>
            <person name="Singh A."/>
            <person name="Wilkins M.J."/>
            <person name="Karaoz U."/>
            <person name="Brodie E.L."/>
            <person name="Williams K.H."/>
            <person name="Hubbard S.S."/>
            <person name="Banfield J.F."/>
        </authorList>
    </citation>
    <scope>NUCLEOTIDE SEQUENCE [LARGE SCALE GENOMIC DNA]</scope>
</reference>
<dbReference type="InterPro" id="IPR037185">
    <property type="entry name" value="EmrE-like"/>
</dbReference>
<feature type="transmembrane region" description="Helical" evidence="6">
    <location>
        <begin position="151"/>
        <end position="168"/>
    </location>
</feature>
<dbReference type="Proteomes" id="UP000176631">
    <property type="component" value="Unassembled WGS sequence"/>
</dbReference>
<dbReference type="EMBL" id="MHCP01000028">
    <property type="protein sequence ID" value="OGY23185.1"/>
    <property type="molecule type" value="Genomic_DNA"/>
</dbReference>
<feature type="domain" description="EamA" evidence="7">
    <location>
        <begin position="3"/>
        <end position="135"/>
    </location>
</feature>
<feature type="transmembrane region" description="Helical" evidence="6">
    <location>
        <begin position="58"/>
        <end position="82"/>
    </location>
</feature>
<comment type="subcellular location">
    <subcellularLocation>
        <location evidence="1">Cell membrane</location>
        <topology evidence="1">Multi-pass membrane protein</topology>
    </subcellularLocation>
</comment>
<name>A0A1G1W699_9BACT</name>
<feature type="transmembrane region" description="Helical" evidence="6">
    <location>
        <begin position="91"/>
        <end position="112"/>
    </location>
</feature>
<evidence type="ECO:0000256" key="6">
    <source>
        <dbReference type="SAM" id="Phobius"/>
    </source>
</evidence>
<protein>
    <recommendedName>
        <fullName evidence="7">EamA domain-containing protein</fullName>
    </recommendedName>
</protein>
<dbReference type="Gene3D" id="1.10.3730.20">
    <property type="match status" value="1"/>
</dbReference>
<dbReference type="STRING" id="1802593.A2172_02290"/>
<evidence type="ECO:0000256" key="3">
    <source>
        <dbReference type="ARBA" id="ARBA00022692"/>
    </source>
</evidence>
<gene>
    <name evidence="8" type="ORF">A2172_02290</name>
</gene>
<evidence type="ECO:0000313" key="9">
    <source>
        <dbReference type="Proteomes" id="UP000176631"/>
    </source>
</evidence>
<comment type="caution">
    <text evidence="8">The sequence shown here is derived from an EMBL/GenBank/DDBJ whole genome shotgun (WGS) entry which is preliminary data.</text>
</comment>
<dbReference type="AlphaFoldDB" id="A0A1G1W699"/>
<feature type="domain" description="EamA" evidence="7">
    <location>
        <begin position="151"/>
        <end position="283"/>
    </location>
</feature>
<keyword evidence="4 6" id="KW-1133">Transmembrane helix</keyword>
<dbReference type="GO" id="GO:0005886">
    <property type="term" value="C:plasma membrane"/>
    <property type="evidence" value="ECO:0007669"/>
    <property type="project" value="UniProtKB-SubCell"/>
</dbReference>
<sequence length="287" mass="31383">MPIIFGLISYFTWGNGVFLEAIVARRLKTYSLVFWGFALSSIVLTFFAPFAPGNLGNLTFGLLIFIIGIGIAGLLLGTIIYYEALKIGNRAVVGTIASSFPAVVVLVSVLFLHEPVSVKQLVAILIIFGGVTLSSLNLSELRSKGIFLNRATFLALVTMVTWGVWMALLKIPVSKVGWFWPNYITLMLFPLVFLYIKMRGFTLELPTKNRAFVPLVASTALVRVAEFSYFFGISKGLVTIVAPIAGANPTLFIILAFLFFKDKITKQQVVGIVLTLAGIVLLSIFSV</sequence>
<dbReference type="SUPFAM" id="SSF103481">
    <property type="entry name" value="Multidrug resistance efflux transporter EmrE"/>
    <property type="match status" value="2"/>
</dbReference>
<dbReference type="PANTHER" id="PTHR32322">
    <property type="entry name" value="INNER MEMBRANE TRANSPORTER"/>
    <property type="match status" value="1"/>
</dbReference>
<evidence type="ECO:0000256" key="4">
    <source>
        <dbReference type="ARBA" id="ARBA00022989"/>
    </source>
</evidence>
<dbReference type="PANTHER" id="PTHR32322:SF18">
    <property type="entry name" value="S-ADENOSYLMETHIONINE_S-ADENOSYLHOMOCYSTEINE TRANSPORTER"/>
    <property type="match status" value="1"/>
</dbReference>
<feature type="transmembrane region" description="Helical" evidence="6">
    <location>
        <begin position="180"/>
        <end position="198"/>
    </location>
</feature>
<feature type="transmembrane region" description="Helical" evidence="6">
    <location>
        <begin position="32"/>
        <end position="52"/>
    </location>
</feature>
<feature type="transmembrane region" description="Helical" evidence="6">
    <location>
        <begin position="118"/>
        <end position="139"/>
    </location>
</feature>
<evidence type="ECO:0000256" key="5">
    <source>
        <dbReference type="ARBA" id="ARBA00023136"/>
    </source>
</evidence>
<feature type="transmembrane region" description="Helical" evidence="6">
    <location>
        <begin position="269"/>
        <end position="286"/>
    </location>
</feature>
<dbReference type="Pfam" id="PF00892">
    <property type="entry name" value="EamA"/>
    <property type="match status" value="2"/>
</dbReference>
<dbReference type="InterPro" id="IPR050638">
    <property type="entry name" value="AA-Vitamin_Transporters"/>
</dbReference>
<evidence type="ECO:0000259" key="7">
    <source>
        <dbReference type="Pfam" id="PF00892"/>
    </source>
</evidence>
<proteinExistence type="predicted"/>
<keyword evidence="5 6" id="KW-0472">Membrane</keyword>
<dbReference type="InterPro" id="IPR000620">
    <property type="entry name" value="EamA_dom"/>
</dbReference>
<keyword evidence="3 6" id="KW-0812">Transmembrane</keyword>
<feature type="transmembrane region" description="Helical" evidence="6">
    <location>
        <begin position="210"/>
        <end position="231"/>
    </location>
</feature>
<accession>A0A1G1W699</accession>